<reference evidence="3 4" key="1">
    <citation type="submission" date="2019-12" db="EMBL/GenBank/DDBJ databases">
        <title>Genomic-based taxomic classification of the family Erythrobacteraceae.</title>
        <authorList>
            <person name="Xu L."/>
        </authorList>
    </citation>
    <scope>NUCLEOTIDE SEQUENCE [LARGE SCALE GENOMIC DNA]</scope>
    <source>
        <strain evidence="3 4">DSM 18604</strain>
    </source>
</reference>
<keyword evidence="1" id="KW-0732">Signal</keyword>
<keyword evidence="4" id="KW-1185">Reference proteome</keyword>
<evidence type="ECO:0000259" key="2">
    <source>
        <dbReference type="PROSITE" id="PS50911"/>
    </source>
</evidence>
<feature type="chain" id="PRO_5032625644" evidence="1">
    <location>
        <begin position="38"/>
        <end position="182"/>
    </location>
</feature>
<dbReference type="AlphaFoldDB" id="A0A845AAJ3"/>
<dbReference type="EMBL" id="WTYQ01000002">
    <property type="protein sequence ID" value="MXP25825.1"/>
    <property type="molecule type" value="Genomic_DNA"/>
</dbReference>
<dbReference type="Gene3D" id="3.90.1720.10">
    <property type="entry name" value="endopeptidase domain like (from Nostoc punctiforme)"/>
    <property type="match status" value="1"/>
</dbReference>
<evidence type="ECO:0000256" key="1">
    <source>
        <dbReference type="SAM" id="SignalP"/>
    </source>
</evidence>
<dbReference type="RefSeq" id="WP_160739008.1">
    <property type="nucleotide sequence ID" value="NZ_WTYQ01000002.1"/>
</dbReference>
<dbReference type="Pfam" id="PF05257">
    <property type="entry name" value="CHAP"/>
    <property type="match status" value="1"/>
</dbReference>
<dbReference type="Proteomes" id="UP000460561">
    <property type="component" value="Unassembled WGS sequence"/>
</dbReference>
<dbReference type="InterPro" id="IPR007921">
    <property type="entry name" value="CHAP_dom"/>
</dbReference>
<dbReference type="InterPro" id="IPR038765">
    <property type="entry name" value="Papain-like_cys_pep_sf"/>
</dbReference>
<dbReference type="SUPFAM" id="SSF54001">
    <property type="entry name" value="Cysteine proteinases"/>
    <property type="match status" value="1"/>
</dbReference>
<evidence type="ECO:0000313" key="3">
    <source>
        <dbReference type="EMBL" id="MXP25825.1"/>
    </source>
</evidence>
<protein>
    <submittedName>
        <fullName evidence="3">CHAP domain-containing protein</fullName>
    </submittedName>
</protein>
<comment type="caution">
    <text evidence="3">The sequence shown here is derived from an EMBL/GenBank/DDBJ whole genome shotgun (WGS) entry which is preliminary data.</text>
</comment>
<feature type="signal peptide" evidence="1">
    <location>
        <begin position="1"/>
        <end position="37"/>
    </location>
</feature>
<feature type="domain" description="Peptidase C51" evidence="2">
    <location>
        <begin position="17"/>
        <end position="138"/>
    </location>
</feature>
<proteinExistence type="predicted"/>
<sequence>MLSFGPISARASKLFGKTHWLAAGLALTAAVATPVQASPLQCVPYARELSGISIHGNAKTWWAQADGKYRRGQTPKVGAVVAFAPTGVMPLGHVAVVSQIIDDRHIEISHANWSRPGLIENDVMAVDVSEDGDWSEVRVWYGPSHTLGARTNPVYGFIYNEKPQPQLQGNVEIAMQDVSVSG</sequence>
<evidence type="ECO:0000313" key="4">
    <source>
        <dbReference type="Proteomes" id="UP000460561"/>
    </source>
</evidence>
<name>A0A845AAJ3_9SPHN</name>
<gene>
    <name evidence="3" type="ORF">GRI39_07195</name>
</gene>
<organism evidence="3 4">
    <name type="scientific">Altericroceibacterium indicum</name>
    <dbReference type="NCBI Taxonomy" id="374177"/>
    <lineage>
        <taxon>Bacteria</taxon>
        <taxon>Pseudomonadati</taxon>
        <taxon>Pseudomonadota</taxon>
        <taxon>Alphaproteobacteria</taxon>
        <taxon>Sphingomonadales</taxon>
        <taxon>Erythrobacteraceae</taxon>
        <taxon>Altericroceibacterium</taxon>
    </lineage>
</organism>
<dbReference type="PROSITE" id="PS50911">
    <property type="entry name" value="CHAP"/>
    <property type="match status" value="1"/>
</dbReference>
<accession>A0A845AAJ3</accession>
<dbReference type="OrthoDB" id="7279151at2"/>